<sequence length="221" mass="24306">MSERAQAMRYIDKYASNADDSENSDIQDDPDSYEVQVHAADQHNFGAGNISQMHAAQMDPLTQGRQEQRVEALTAVLENLRDQEQRAKEPRTRTPAGSDDEADDIQSSPSSPIPTTPHSADCAPTPAFIPAPPLPQALFSHTENGPSPPRLYCGVHLPHPPCLVPTTPGPLLVNVAIQTHQAEPHALETWRPDSLTWKLPRIGTPKKKTMTKHCRTSPSNY</sequence>
<feature type="compositionally biased region" description="Acidic residues" evidence="1">
    <location>
        <begin position="19"/>
        <end position="32"/>
    </location>
</feature>
<keyword evidence="3" id="KW-1185">Reference proteome</keyword>
<evidence type="ECO:0000313" key="3">
    <source>
        <dbReference type="Proteomes" id="UP001215280"/>
    </source>
</evidence>
<evidence type="ECO:0000256" key="1">
    <source>
        <dbReference type="SAM" id="MobiDB-lite"/>
    </source>
</evidence>
<dbReference type="AlphaFoldDB" id="A0AAD7J0R1"/>
<dbReference type="EMBL" id="JARJLG010000071">
    <property type="protein sequence ID" value="KAJ7753344.1"/>
    <property type="molecule type" value="Genomic_DNA"/>
</dbReference>
<reference evidence="2" key="1">
    <citation type="submission" date="2023-03" db="EMBL/GenBank/DDBJ databases">
        <title>Massive genome expansion in bonnet fungi (Mycena s.s.) driven by repeated elements and novel gene families across ecological guilds.</title>
        <authorList>
            <consortium name="Lawrence Berkeley National Laboratory"/>
            <person name="Harder C.B."/>
            <person name="Miyauchi S."/>
            <person name="Viragh M."/>
            <person name="Kuo A."/>
            <person name="Thoen E."/>
            <person name="Andreopoulos B."/>
            <person name="Lu D."/>
            <person name="Skrede I."/>
            <person name="Drula E."/>
            <person name="Henrissat B."/>
            <person name="Morin E."/>
            <person name="Kohler A."/>
            <person name="Barry K."/>
            <person name="LaButti K."/>
            <person name="Morin E."/>
            <person name="Salamov A."/>
            <person name="Lipzen A."/>
            <person name="Mereny Z."/>
            <person name="Hegedus B."/>
            <person name="Baldrian P."/>
            <person name="Stursova M."/>
            <person name="Weitz H."/>
            <person name="Taylor A."/>
            <person name="Grigoriev I.V."/>
            <person name="Nagy L.G."/>
            <person name="Martin F."/>
            <person name="Kauserud H."/>
        </authorList>
    </citation>
    <scope>NUCLEOTIDE SEQUENCE</scope>
    <source>
        <strain evidence="2">CBHHK188m</strain>
    </source>
</reference>
<feature type="region of interest" description="Disordered" evidence="1">
    <location>
        <begin position="1"/>
        <end position="33"/>
    </location>
</feature>
<evidence type="ECO:0000313" key="2">
    <source>
        <dbReference type="EMBL" id="KAJ7753344.1"/>
    </source>
</evidence>
<proteinExistence type="predicted"/>
<name>A0AAD7J0R1_9AGAR</name>
<gene>
    <name evidence="2" type="ORF">DFH07DRAFT_960187</name>
</gene>
<organism evidence="2 3">
    <name type="scientific">Mycena maculata</name>
    <dbReference type="NCBI Taxonomy" id="230809"/>
    <lineage>
        <taxon>Eukaryota</taxon>
        <taxon>Fungi</taxon>
        <taxon>Dikarya</taxon>
        <taxon>Basidiomycota</taxon>
        <taxon>Agaricomycotina</taxon>
        <taxon>Agaricomycetes</taxon>
        <taxon>Agaricomycetidae</taxon>
        <taxon>Agaricales</taxon>
        <taxon>Marasmiineae</taxon>
        <taxon>Mycenaceae</taxon>
        <taxon>Mycena</taxon>
    </lineage>
</organism>
<comment type="caution">
    <text evidence="2">The sequence shown here is derived from an EMBL/GenBank/DDBJ whole genome shotgun (WGS) entry which is preliminary data.</text>
</comment>
<feature type="region of interest" description="Disordered" evidence="1">
    <location>
        <begin position="79"/>
        <end position="121"/>
    </location>
</feature>
<protein>
    <submittedName>
        <fullName evidence="2">Uncharacterized protein</fullName>
    </submittedName>
</protein>
<feature type="compositionally biased region" description="Basic and acidic residues" evidence="1">
    <location>
        <begin position="79"/>
        <end position="92"/>
    </location>
</feature>
<dbReference type="Proteomes" id="UP001215280">
    <property type="component" value="Unassembled WGS sequence"/>
</dbReference>
<accession>A0AAD7J0R1</accession>